<reference evidence="1 2" key="1">
    <citation type="submission" date="2021-06" db="EMBL/GenBank/DDBJ databases">
        <authorList>
            <person name="Kallberg Y."/>
            <person name="Tangrot J."/>
            <person name="Rosling A."/>
        </authorList>
    </citation>
    <scope>NUCLEOTIDE SEQUENCE [LARGE SCALE GENOMIC DNA]</scope>
    <source>
        <strain evidence="1 2">120-4 pot B 10/14</strain>
    </source>
</reference>
<dbReference type="EMBL" id="CAJVQB010025258">
    <property type="protein sequence ID" value="CAG8805940.1"/>
    <property type="molecule type" value="Genomic_DNA"/>
</dbReference>
<protein>
    <submittedName>
        <fullName evidence="1">2878_t:CDS:1</fullName>
    </submittedName>
</protein>
<accession>A0ABN7VXW4</accession>
<dbReference type="Proteomes" id="UP000789901">
    <property type="component" value="Unassembled WGS sequence"/>
</dbReference>
<name>A0ABN7VXW4_GIGMA</name>
<gene>
    <name evidence="1" type="ORF">GMARGA_LOCUS24194</name>
</gene>
<proteinExistence type="predicted"/>
<keyword evidence="2" id="KW-1185">Reference proteome</keyword>
<evidence type="ECO:0000313" key="2">
    <source>
        <dbReference type="Proteomes" id="UP000789901"/>
    </source>
</evidence>
<feature type="non-terminal residue" evidence="1">
    <location>
        <position position="1"/>
    </location>
</feature>
<organism evidence="1 2">
    <name type="scientific">Gigaspora margarita</name>
    <dbReference type="NCBI Taxonomy" id="4874"/>
    <lineage>
        <taxon>Eukaryota</taxon>
        <taxon>Fungi</taxon>
        <taxon>Fungi incertae sedis</taxon>
        <taxon>Mucoromycota</taxon>
        <taxon>Glomeromycotina</taxon>
        <taxon>Glomeromycetes</taxon>
        <taxon>Diversisporales</taxon>
        <taxon>Gigasporaceae</taxon>
        <taxon>Gigaspora</taxon>
    </lineage>
</organism>
<comment type="caution">
    <text evidence="1">The sequence shown here is derived from an EMBL/GenBank/DDBJ whole genome shotgun (WGS) entry which is preliminary data.</text>
</comment>
<sequence length="185" mass="21652">KIFWYIIVIKQTYSDTSTGNKIGVYKFLEDLGLLDNEVVPVNMNDDDNSKFDIDKEDNYQRCFGKDALKKLYQAREACQHFILLRLFTMYLPNLSEQAKNGLFVAFFRSNSFGVLEHNALLDALAYLVKGLNLFKYDKLGLNHIQLTWIRHNYFLSIPQIFKFLHFDNTVLEHVSLMCYLVDEAT</sequence>
<evidence type="ECO:0000313" key="1">
    <source>
        <dbReference type="EMBL" id="CAG8805940.1"/>
    </source>
</evidence>